<comment type="caution">
    <text evidence="1">The sequence shown here is derived from an EMBL/GenBank/DDBJ whole genome shotgun (WGS) entry which is preliminary data.</text>
</comment>
<proteinExistence type="predicted"/>
<name>A0A0G9MMS0_9SPHN</name>
<keyword evidence="2" id="KW-1185">Reference proteome</keyword>
<dbReference type="AlphaFoldDB" id="A0A0G9MMS0"/>
<gene>
    <name evidence="1" type="ORF">AAW01_10690</name>
</gene>
<accession>A0A0G9MMS0</accession>
<protein>
    <submittedName>
        <fullName evidence="1">Uncharacterized protein</fullName>
    </submittedName>
</protein>
<dbReference type="Proteomes" id="UP000053070">
    <property type="component" value="Unassembled WGS sequence"/>
</dbReference>
<organism evidence="1 2">
    <name type="scientific">Aurantiacibacter gangjinensis</name>
    <dbReference type="NCBI Taxonomy" id="502682"/>
    <lineage>
        <taxon>Bacteria</taxon>
        <taxon>Pseudomonadati</taxon>
        <taxon>Pseudomonadota</taxon>
        <taxon>Alphaproteobacteria</taxon>
        <taxon>Sphingomonadales</taxon>
        <taxon>Erythrobacteraceae</taxon>
        <taxon>Aurantiacibacter</taxon>
    </lineage>
</organism>
<evidence type="ECO:0000313" key="2">
    <source>
        <dbReference type="Proteomes" id="UP000053070"/>
    </source>
</evidence>
<sequence length="127" mass="14161">MSYILPETGRGTIRRMVEGFGQTRAPAVTNLDDARNNRLDIVKYRLRRNARRGNATRPQEGGSVVVFRARSHAVVCASVDLDCEPGLRTIKVEHVVARRMLPAELEIAGTLSEFSPEERFGQCHLAT</sequence>
<dbReference type="EMBL" id="LBHC01000002">
    <property type="protein sequence ID" value="KLE31909.1"/>
    <property type="molecule type" value="Genomic_DNA"/>
</dbReference>
<reference evidence="1 2" key="1">
    <citation type="submission" date="2015-04" db="EMBL/GenBank/DDBJ databases">
        <title>The draft genome sequence of Erythrobacr gangjinensis K7-2.</title>
        <authorList>
            <person name="Zhuang L."/>
            <person name="Liu Y."/>
            <person name="Shao Z."/>
        </authorList>
    </citation>
    <scope>NUCLEOTIDE SEQUENCE [LARGE SCALE GENOMIC DNA]</scope>
    <source>
        <strain evidence="1 2">K7-2</strain>
    </source>
</reference>
<evidence type="ECO:0000313" key="1">
    <source>
        <dbReference type="EMBL" id="KLE31909.1"/>
    </source>
</evidence>